<evidence type="ECO:0000256" key="1">
    <source>
        <dbReference type="HAMAP-Rule" id="MF_02096"/>
    </source>
</evidence>
<proteinExistence type="inferred from homology"/>
<comment type="function">
    <text evidence="1">Involved in DNA damage repair.</text>
</comment>
<evidence type="ECO:0000313" key="5">
    <source>
        <dbReference type="Proteomes" id="UP000322983"/>
    </source>
</evidence>
<dbReference type="InterPro" id="IPR006978">
    <property type="entry name" value="Nre_N"/>
</dbReference>
<dbReference type="InterPro" id="IPR006979">
    <property type="entry name" value="Nre_C"/>
</dbReference>
<dbReference type="GO" id="GO:0006281">
    <property type="term" value="P:DNA repair"/>
    <property type="evidence" value="ECO:0007669"/>
    <property type="project" value="UniProtKB-UniRule"/>
</dbReference>
<comment type="caution">
    <text evidence="1">Lacks conserved residue(s) required for the propagation of feature annotation.</text>
</comment>
<feature type="domain" description="Archaeal Nre N-terminal" evidence="2">
    <location>
        <begin position="27"/>
        <end position="300"/>
    </location>
</feature>
<dbReference type="EMBL" id="AP018929">
    <property type="protein sequence ID" value="BBG23831.1"/>
    <property type="molecule type" value="Genomic_DNA"/>
</dbReference>
<dbReference type="Pfam" id="PF04895">
    <property type="entry name" value="Nre_C"/>
    <property type="match status" value="1"/>
</dbReference>
<feature type="domain" description="Archaeal Nre C-terminal" evidence="3">
    <location>
        <begin position="310"/>
        <end position="416"/>
    </location>
</feature>
<dbReference type="AlphaFoldDB" id="A0A510DUF2"/>
<dbReference type="HAMAP" id="MF_02096">
    <property type="entry name" value="Nre"/>
    <property type="match status" value="1"/>
</dbReference>
<reference evidence="4 5" key="1">
    <citation type="journal article" date="2020" name="Int. J. Syst. Evol. Microbiol.">
        <title>Sulfuracidifex tepidarius gen. nov., sp. nov. and transfer of Sulfolobus metallicus Huber and Stetter 1992 to the genus Sulfuracidifex as Sulfuracidifex metallicus comb. nov.</title>
        <authorList>
            <person name="Itoh T."/>
            <person name="Miura T."/>
            <person name="Sakai H.D."/>
            <person name="Kato S."/>
            <person name="Ohkuma M."/>
            <person name="Takashina T."/>
        </authorList>
    </citation>
    <scope>NUCLEOTIDE SEQUENCE [LARGE SCALE GENOMIC DNA]</scope>
    <source>
        <strain evidence="4 5">IC-006</strain>
    </source>
</reference>
<dbReference type="PANTHER" id="PTHR38136:SF3">
    <property type="entry name" value="DNA REPAIR PROTEIN"/>
    <property type="match status" value="1"/>
</dbReference>
<dbReference type="Pfam" id="PF04894">
    <property type="entry name" value="Nre_N"/>
    <property type="match status" value="1"/>
</dbReference>
<dbReference type="KEGG" id="step:IC006_1126"/>
<keyword evidence="1" id="KW-0234">DNA repair</keyword>
<dbReference type="STRING" id="1294262.GCA_001316085_01075"/>
<dbReference type="PANTHER" id="PTHR38136">
    <property type="entry name" value="DNA REPAIR PROTEIN"/>
    <property type="match status" value="1"/>
</dbReference>
<keyword evidence="5" id="KW-1185">Reference proteome</keyword>
<evidence type="ECO:0000259" key="2">
    <source>
        <dbReference type="Pfam" id="PF04894"/>
    </source>
</evidence>
<dbReference type="Proteomes" id="UP000322983">
    <property type="component" value="Chromosome"/>
</dbReference>
<evidence type="ECO:0000259" key="3">
    <source>
        <dbReference type="Pfam" id="PF04895"/>
    </source>
</evidence>
<sequence length="418" mass="47411">MAYTEEAEEMRKIPAELCVKCKGSKYLCGLSYCPIIERFRSFINVVQGINVNDKSVNGSSPPSVVVGERGYPKVKVMYNVPPNVYGDEARKYEDPLGWWGKATLSDIIGYRSGLLSAVKDQRIEDPWSLYEKEISVSSVSQKPVRYDVLLSSTPDAKLKFDGVIMPRGPSAPLQNIKVNDNASLSRTLEKLIFDDLKASEAVVQAYSQGEDIYKLISAMSMGLLGVKKNRKLVPTRWAITSVDSIIGTFLLGKVKESTRTIDSVSVYYSSYLGNYFHIILYPGNYRSSWIEIWYPLSLWSSETTVVELSENFWGKYEYMDGGYMAARLAVMEKLQKEDIQAGIVIIREITSEYYAPVGNWHIRETVRKAMENKISTFDNVSEAFSFVQDRLKDKKVNLFATRSVSDLVKQKKIEDFFK</sequence>
<organism evidence="4 5">
    <name type="scientific">Sulfuracidifex tepidarius</name>
    <dbReference type="NCBI Taxonomy" id="1294262"/>
    <lineage>
        <taxon>Archaea</taxon>
        <taxon>Thermoproteota</taxon>
        <taxon>Thermoprotei</taxon>
        <taxon>Sulfolobales</taxon>
        <taxon>Sulfolobaceae</taxon>
        <taxon>Sulfuracidifex</taxon>
    </lineage>
</organism>
<dbReference type="InterPro" id="IPR033167">
    <property type="entry name" value="Nre"/>
</dbReference>
<gene>
    <name evidence="4" type="ORF">IC006_1126</name>
</gene>
<protein>
    <recommendedName>
        <fullName evidence="1">DNA repair protein</fullName>
    </recommendedName>
</protein>
<evidence type="ECO:0000313" key="4">
    <source>
        <dbReference type="EMBL" id="BBG23831.1"/>
    </source>
</evidence>
<keyword evidence="1" id="KW-0227">DNA damage</keyword>
<comment type="similarity">
    <text evidence="1">Belongs to the Nre family.</text>
</comment>
<name>A0A510DUF2_9CREN</name>
<accession>A0A510DUF2</accession>